<reference evidence="3" key="1">
    <citation type="submission" date="2022-08" db="EMBL/GenBank/DDBJ databases">
        <title>The genomic sequence of strain Paenibacillus sp. SCIV0701.</title>
        <authorList>
            <person name="Zhao H."/>
        </authorList>
    </citation>
    <scope>NUCLEOTIDE SEQUENCE</scope>
    <source>
        <strain evidence="3">SCIV0701</strain>
    </source>
</reference>
<dbReference type="InterPro" id="IPR041796">
    <property type="entry name" value="Mre11_N"/>
</dbReference>
<evidence type="ECO:0000256" key="1">
    <source>
        <dbReference type="ARBA" id="ARBA00022801"/>
    </source>
</evidence>
<sequence>MSASFRFIHAADLHLDSPFRGLAKAPEAVREELAESTFAAVRKLTETAIEQKADFIVIAGDLFDSADRSLRAQLALVKEWERLCEAGVAVYAIHGNHDHLGGERARLELPPNVHIFGSDQMTYQPAYTRTGELAAHVYGMSYGERAETRNLAATYHPAAGAPYHIALLHGNAGGNQTHDPYAPCTVQELAGSGFQYWALGHIHKREVLHEYPHVVYPGNIQGRNPKESGPKGCYIVDVSDASRTELRFVPLDNVRWAAEDVSIEGASSEQDLLRRLRQAAAAVRDGQDGRAVMLRLRLVGCGELHLKASQQATLAALLEELQADDEPVAGAPWLYIYELSAETGAAIDWDTLAGEDSFAGELLRLSDRLRSNEDEWRAFALSALEDARMHAKLGRIGRDKWDKLPAEWLNDARELALGWIVSGDRGRGRS</sequence>
<dbReference type="InterPro" id="IPR004843">
    <property type="entry name" value="Calcineurin-like_PHP"/>
</dbReference>
<dbReference type="AlphaFoldDB" id="A0A9X2MN41"/>
<dbReference type="PANTHER" id="PTHR30337:SF7">
    <property type="entry name" value="PHOSPHOESTERASE"/>
    <property type="match status" value="1"/>
</dbReference>
<dbReference type="InterPro" id="IPR050535">
    <property type="entry name" value="DNA_Repair-Maintenance_Comp"/>
</dbReference>
<keyword evidence="3" id="KW-0540">Nuclease</keyword>
<dbReference type="SUPFAM" id="SSF56300">
    <property type="entry name" value="Metallo-dependent phosphatases"/>
    <property type="match status" value="1"/>
</dbReference>
<evidence type="ECO:0000313" key="3">
    <source>
        <dbReference type="EMBL" id="MCR2803784.1"/>
    </source>
</evidence>
<dbReference type="InterPro" id="IPR014576">
    <property type="entry name" value="Pesterase_YhaO"/>
</dbReference>
<dbReference type="Pfam" id="PF00149">
    <property type="entry name" value="Metallophos"/>
    <property type="match status" value="1"/>
</dbReference>
<keyword evidence="4" id="KW-1185">Reference proteome</keyword>
<dbReference type="GO" id="GO:0004527">
    <property type="term" value="F:exonuclease activity"/>
    <property type="evidence" value="ECO:0007669"/>
    <property type="project" value="UniProtKB-KW"/>
</dbReference>
<dbReference type="EMBL" id="JANIPJ010000004">
    <property type="protein sequence ID" value="MCR2803784.1"/>
    <property type="molecule type" value="Genomic_DNA"/>
</dbReference>
<keyword evidence="3" id="KW-0269">Exonuclease</keyword>
<dbReference type="Gene3D" id="3.60.21.10">
    <property type="match status" value="1"/>
</dbReference>
<dbReference type="InterPro" id="IPR029052">
    <property type="entry name" value="Metallo-depent_PP-like"/>
</dbReference>
<dbReference type="CDD" id="cd00840">
    <property type="entry name" value="MPP_Mre11_N"/>
    <property type="match status" value="1"/>
</dbReference>
<dbReference type="Proteomes" id="UP001141950">
    <property type="component" value="Unassembled WGS sequence"/>
</dbReference>
<comment type="caution">
    <text evidence="3">The sequence shown here is derived from an EMBL/GenBank/DDBJ whole genome shotgun (WGS) entry which is preliminary data.</text>
</comment>
<evidence type="ECO:0000259" key="2">
    <source>
        <dbReference type="Pfam" id="PF00149"/>
    </source>
</evidence>
<proteinExistence type="predicted"/>
<gene>
    <name evidence="3" type="ORF">NQZ67_07810</name>
</gene>
<dbReference type="PANTHER" id="PTHR30337">
    <property type="entry name" value="COMPONENT OF ATP-DEPENDENT DSDNA EXONUCLEASE"/>
    <property type="match status" value="1"/>
</dbReference>
<evidence type="ECO:0000313" key="4">
    <source>
        <dbReference type="Proteomes" id="UP001141950"/>
    </source>
</evidence>
<feature type="domain" description="Calcineurin-like phosphoesterase" evidence="2">
    <location>
        <begin position="5"/>
        <end position="204"/>
    </location>
</feature>
<keyword evidence="1" id="KW-0378">Hydrolase</keyword>
<dbReference type="PIRSF" id="PIRSF033091">
    <property type="entry name" value="Pesterase_YhaO"/>
    <property type="match status" value="1"/>
</dbReference>
<dbReference type="RefSeq" id="WP_257444356.1">
    <property type="nucleotide sequence ID" value="NZ_JANIPJ010000004.1"/>
</dbReference>
<organism evidence="3 4">
    <name type="scientific">Paenibacillus soyae</name>
    <dbReference type="NCBI Taxonomy" id="2969249"/>
    <lineage>
        <taxon>Bacteria</taxon>
        <taxon>Bacillati</taxon>
        <taxon>Bacillota</taxon>
        <taxon>Bacilli</taxon>
        <taxon>Bacillales</taxon>
        <taxon>Paenibacillaceae</taxon>
        <taxon>Paenibacillus</taxon>
    </lineage>
</organism>
<accession>A0A9X2MN41</accession>
<protein>
    <submittedName>
        <fullName evidence="3">DNA repair exonuclease</fullName>
    </submittedName>
</protein>
<name>A0A9X2MN41_9BACL</name>